<reference evidence="2 3" key="1">
    <citation type="journal article" date="2019" name="ACS Chem. Biol.">
        <title>Identification and Mobilization of a Cryptic Antibiotic Biosynthesis Gene Locus from a Human-Pathogenic Nocardia Isolate.</title>
        <authorList>
            <person name="Herisse M."/>
            <person name="Ishida K."/>
            <person name="Porter J.L."/>
            <person name="Howden B."/>
            <person name="Hertweck C."/>
            <person name="Stinear T.P."/>
            <person name="Pidot S.J."/>
        </authorList>
    </citation>
    <scope>NUCLEOTIDE SEQUENCE [LARGE SCALE GENOMIC DNA]</scope>
    <source>
        <strain evidence="2 3">AUSMDU00012715</strain>
    </source>
</reference>
<feature type="chain" id="PRO_5026170218" description="Ig-like domain-containing protein" evidence="1">
    <location>
        <begin position="41"/>
        <end position="224"/>
    </location>
</feature>
<dbReference type="Proteomes" id="UP000500953">
    <property type="component" value="Chromosome"/>
</dbReference>
<name>A0A6G9Z1I0_9NOCA</name>
<protein>
    <recommendedName>
        <fullName evidence="4">Ig-like domain-containing protein</fullName>
    </recommendedName>
</protein>
<evidence type="ECO:0000256" key="1">
    <source>
        <dbReference type="SAM" id="SignalP"/>
    </source>
</evidence>
<evidence type="ECO:0000313" key="2">
    <source>
        <dbReference type="EMBL" id="QIS19469.1"/>
    </source>
</evidence>
<evidence type="ECO:0008006" key="4">
    <source>
        <dbReference type="Google" id="ProtNLM"/>
    </source>
</evidence>
<evidence type="ECO:0000313" key="3">
    <source>
        <dbReference type="Proteomes" id="UP000500953"/>
    </source>
</evidence>
<organism evidence="2 3">
    <name type="scientific">Nocardia terpenica</name>
    <dbReference type="NCBI Taxonomy" id="455432"/>
    <lineage>
        <taxon>Bacteria</taxon>
        <taxon>Bacillati</taxon>
        <taxon>Actinomycetota</taxon>
        <taxon>Actinomycetes</taxon>
        <taxon>Mycobacteriales</taxon>
        <taxon>Nocardiaceae</taxon>
        <taxon>Nocardia</taxon>
    </lineage>
</organism>
<dbReference type="AlphaFoldDB" id="A0A6G9Z1I0"/>
<gene>
    <name evidence="2" type="ORF">F6W96_15460</name>
</gene>
<sequence length="224" mass="22371">MNISIKGAPVFGKRFFTRVAVAAVGSTAAVVALGSGPALAQGSTTVTPAGAAILAANRGAVTFTAGQWTVTCTFSRAGGGVPDAPGNHSDNGPVALGFGSFSGADCSTNQPDISSVEWFDNGDWTLAVQNGSPIEATLTIPQNGLLISTKGTRCYIELAPDGPASVPGTLTNANPMTLTFDHASVPVTTSAANPGCPAATSGMLSATYELTNSLSPSQQITIGP</sequence>
<accession>A0A6G9Z1I0</accession>
<proteinExistence type="predicted"/>
<dbReference type="EMBL" id="CP046173">
    <property type="protein sequence ID" value="QIS19469.1"/>
    <property type="molecule type" value="Genomic_DNA"/>
</dbReference>
<keyword evidence="1" id="KW-0732">Signal</keyword>
<feature type="signal peptide" evidence="1">
    <location>
        <begin position="1"/>
        <end position="40"/>
    </location>
</feature>
<dbReference type="RefSeq" id="WP_167486755.1">
    <property type="nucleotide sequence ID" value="NZ_CP046173.1"/>
</dbReference>